<dbReference type="InterPro" id="IPR038257">
    <property type="entry name" value="CRISPR-assoc_Cas3_HD_sf"/>
</dbReference>
<accession>A0ABS1DAX3</accession>
<organism evidence="10 11">
    <name type="scientific">Rhodovibrio sodomensis</name>
    <dbReference type="NCBI Taxonomy" id="1088"/>
    <lineage>
        <taxon>Bacteria</taxon>
        <taxon>Pseudomonadati</taxon>
        <taxon>Pseudomonadota</taxon>
        <taxon>Alphaproteobacteria</taxon>
        <taxon>Rhodospirillales</taxon>
        <taxon>Rhodovibrionaceae</taxon>
        <taxon>Rhodovibrio</taxon>
    </lineage>
</organism>
<keyword evidence="7" id="KW-0067">ATP-binding</keyword>
<evidence type="ECO:0000313" key="11">
    <source>
        <dbReference type="Proteomes" id="UP001296873"/>
    </source>
</evidence>
<evidence type="ECO:0000256" key="2">
    <source>
        <dbReference type="ARBA" id="ARBA00009046"/>
    </source>
</evidence>
<keyword evidence="6" id="KW-0347">Helicase</keyword>
<evidence type="ECO:0000313" key="10">
    <source>
        <dbReference type="EMBL" id="MBK1667603.1"/>
    </source>
</evidence>
<keyword evidence="11" id="KW-1185">Reference proteome</keyword>
<dbReference type="Pfam" id="PF22590">
    <property type="entry name" value="Cas3-like_C_2"/>
    <property type="match status" value="1"/>
</dbReference>
<gene>
    <name evidence="10" type="ORF">CKO28_06095</name>
</gene>
<sequence>MREPAFIIGSRARFNRSGQYAVQTQSLGAQPRVETAGFEQLRCIVSLAALLHDVGKASAAFQWKLRGKRPLADPVRHELISTLFFQALMGQAGGLEHLLADLSAGVSKGQLQKAYAEAAREADRLVDDSSLTRIAWRVEDPVASSITLLIATHHRLLEAEISRSEVRFTAAQHVRTASRSEFGTHGCEHAPYGSLFDSEKLRSALQREARQLASALQHDWALDSLTVYAYGRLALMLGDQHASARKVAEAEDHELAANSLEIDGQVKLGERLGNHLISVSREANGFVRMLRRAQDAFPAVPADGVPDALTAPSARGRFGWQGHAVTRLLECDAKAGGFFGIVLVRTGGGKTRGCPAALLAAAPRCRFFLGLGLRSLTLQSGAEYVRDVGFAPDDVATIVGDFASRRLHEIGQDQPEEHGTSAEPQVFDDIVVGAQDSLSMAGPESDEPSAAELAALGGRPLDDPQRQLPHQLERALADTGQTGNDKLLRTPVVAATVDQVMACADARRGGHLYRTLRVATSDLILDEIDCYEPEDVAAILRLVALAGAFGRRVIIASATIPPAVAEALHEAYTQGYSAYARMHAVPDKVTTAWIYDNPDLSEFRVVDRSTFAAMHRTIADRITGGLAAEPSRRRMEVIEPDERSEEAAYGAMLDSARQMHERHHFELDGICVSLGVVRFSNVRSARAFTRYVTRTGVSDSVIGIACYHARLVGVIRFETERLLNELLVRKGSDPDGKIRQHPRMRRLVDAARASGKQHVMAIVATTPVEETGRDHDFDYAVAEPSSIRSLIQLAGRVLRHRDVTPAKPNFAVLSAPMAYWRGDTAPFWVYPGVETPVRASRIQAPVLDAVKLPDLVDIAAFERGIDATLCLAEPDEPINELSCKEHKLLRDFLLNPSSGGIRFVTDPSAPFATWLPINRRFRRSEASTTYYMLPDNTRSTWWAVDDTGCHPVDGSFAADVEPWRGAPERDVFPLIDICIQSSIARLRGLFRNCRDERFSQALLSFDLPGQRHTRIEHDWLLGADRTR</sequence>
<comment type="similarity">
    <text evidence="2">In the central section; belongs to the CRISPR-associated helicase Cas3 family.</text>
</comment>
<evidence type="ECO:0000256" key="1">
    <source>
        <dbReference type="ARBA" id="ARBA00006847"/>
    </source>
</evidence>
<dbReference type="Gene3D" id="1.10.3210.30">
    <property type="match status" value="1"/>
</dbReference>
<evidence type="ECO:0000256" key="7">
    <source>
        <dbReference type="ARBA" id="ARBA00022840"/>
    </source>
</evidence>
<keyword evidence="3" id="KW-0479">Metal-binding</keyword>
<proteinExistence type="inferred from homology"/>
<comment type="similarity">
    <text evidence="1">In the N-terminal section; belongs to the CRISPR-associated nuclease Cas3-HD family.</text>
</comment>
<evidence type="ECO:0000256" key="3">
    <source>
        <dbReference type="ARBA" id="ARBA00022723"/>
    </source>
</evidence>
<keyword evidence="8" id="KW-0051">Antiviral defense</keyword>
<dbReference type="InterPro" id="IPR006483">
    <property type="entry name" value="CRISPR-assoc_Cas3_HD"/>
</dbReference>
<dbReference type="Pfam" id="PF18019">
    <property type="entry name" value="Cas3_HD"/>
    <property type="match status" value="1"/>
</dbReference>
<evidence type="ECO:0000256" key="5">
    <source>
        <dbReference type="ARBA" id="ARBA00022801"/>
    </source>
</evidence>
<name>A0ABS1DAX3_9PROT</name>
<evidence type="ECO:0000259" key="9">
    <source>
        <dbReference type="PROSITE" id="PS51643"/>
    </source>
</evidence>
<keyword evidence="5" id="KW-0378">Hydrolase</keyword>
<feature type="domain" description="HD Cas3-type" evidence="9">
    <location>
        <begin position="29"/>
        <end position="225"/>
    </location>
</feature>
<dbReference type="InterPro" id="IPR027417">
    <property type="entry name" value="P-loop_NTPase"/>
</dbReference>
<dbReference type="PROSITE" id="PS51643">
    <property type="entry name" value="HD_CAS3"/>
    <property type="match status" value="1"/>
</dbReference>
<comment type="caution">
    <text evidence="10">The sequence shown here is derived from an EMBL/GenBank/DDBJ whole genome shotgun (WGS) entry which is preliminary data.</text>
</comment>
<protein>
    <recommendedName>
        <fullName evidence="9">HD Cas3-type domain-containing protein</fullName>
    </recommendedName>
</protein>
<dbReference type="Proteomes" id="UP001296873">
    <property type="component" value="Unassembled WGS sequence"/>
</dbReference>
<dbReference type="SUPFAM" id="SSF52540">
    <property type="entry name" value="P-loop containing nucleoside triphosphate hydrolases"/>
    <property type="match status" value="1"/>
</dbReference>
<evidence type="ECO:0000256" key="4">
    <source>
        <dbReference type="ARBA" id="ARBA00022741"/>
    </source>
</evidence>
<evidence type="ECO:0000256" key="8">
    <source>
        <dbReference type="ARBA" id="ARBA00023118"/>
    </source>
</evidence>
<keyword evidence="4" id="KW-0547">Nucleotide-binding</keyword>
<reference evidence="10 11" key="1">
    <citation type="journal article" date="2020" name="Microorganisms">
        <title>Osmotic Adaptation and Compatible Solute Biosynthesis of Phototrophic Bacteria as Revealed from Genome Analyses.</title>
        <authorList>
            <person name="Imhoff J.F."/>
            <person name="Rahn T."/>
            <person name="Kunzel S."/>
            <person name="Keller A."/>
            <person name="Neulinger S.C."/>
        </authorList>
    </citation>
    <scope>NUCLEOTIDE SEQUENCE [LARGE SCALE GENOMIC DNA]</scope>
    <source>
        <strain evidence="10 11">DSM 9895</strain>
    </source>
</reference>
<dbReference type="EMBL" id="NRRL01000009">
    <property type="protein sequence ID" value="MBK1667603.1"/>
    <property type="molecule type" value="Genomic_DNA"/>
</dbReference>
<dbReference type="InterPro" id="IPR054712">
    <property type="entry name" value="Cas3-like_dom"/>
</dbReference>
<evidence type="ECO:0000256" key="6">
    <source>
        <dbReference type="ARBA" id="ARBA00022806"/>
    </source>
</evidence>